<evidence type="ECO:0000313" key="2">
    <source>
        <dbReference type="WBParaSite" id="TMUE_2000006092.1"/>
    </source>
</evidence>
<accession>A0A5S6QGX2</accession>
<sequence length="415" mass="47573">MTHIESGTGNTCSGPHSPAIGVSAWPGSHTVLPTEASPCAYFASVFFPMKPSRLKEHLTKVHPERSRENVAYFRKLRDKIMNRPTQCNNFTDDCKVWQTTQSGSSCWFQWLMRKISLSKDTVQRLTDDMAVDVEEALCDLPRRTKFSLQLPESTLLVSRTSRRRFYELFESVLSFFADEDVALRDMLELLQADNAYLVYLYEKFNAMNLQLQLALYKRNIARADDQRVRCRRCGSISGAPESLAHISQTCMFTQGLVIRRHDAVVDRIVSIAKDAGYDCLREPILRCEGQTWKPDLVLYKGESSFIVDVAVPYESKEPVMRRHHEKCRKYERLKETVCDLTKTKNCDTGAIVIGARGAWCPRNDDSLKTANIPITYQQKALLCLIVMERTNKIISWFMRASEELQSRRTATRANI</sequence>
<evidence type="ECO:0000313" key="1">
    <source>
        <dbReference type="Proteomes" id="UP000046395"/>
    </source>
</evidence>
<organism evidence="1 2">
    <name type="scientific">Trichuris muris</name>
    <name type="common">Mouse whipworm</name>
    <dbReference type="NCBI Taxonomy" id="70415"/>
    <lineage>
        <taxon>Eukaryota</taxon>
        <taxon>Metazoa</taxon>
        <taxon>Ecdysozoa</taxon>
        <taxon>Nematoda</taxon>
        <taxon>Enoplea</taxon>
        <taxon>Dorylaimia</taxon>
        <taxon>Trichinellida</taxon>
        <taxon>Trichuridae</taxon>
        <taxon>Trichuris</taxon>
    </lineage>
</organism>
<keyword evidence="1" id="KW-1185">Reference proteome</keyword>
<dbReference type="WBParaSite" id="TMUE_2000006092.1">
    <property type="protein sequence ID" value="TMUE_2000006092.1"/>
    <property type="gene ID" value="WBGene00299470"/>
</dbReference>
<proteinExistence type="predicted"/>
<dbReference type="STRING" id="70415.A0A5S6QGX2"/>
<name>A0A5S6QGX2_TRIMR</name>
<protein>
    <submittedName>
        <fullName evidence="2">Reverse transcriptase zinc-binding domain-containing protein</fullName>
    </submittedName>
</protein>
<dbReference type="AlphaFoldDB" id="A0A5S6QGX2"/>
<reference evidence="2" key="1">
    <citation type="submission" date="2019-12" db="UniProtKB">
        <authorList>
            <consortium name="WormBaseParasite"/>
        </authorList>
    </citation>
    <scope>IDENTIFICATION</scope>
</reference>
<dbReference type="Proteomes" id="UP000046395">
    <property type="component" value="Unassembled WGS sequence"/>
</dbReference>